<evidence type="ECO:0000256" key="1">
    <source>
        <dbReference type="SAM" id="MobiDB-lite"/>
    </source>
</evidence>
<dbReference type="SUPFAM" id="SSF57903">
    <property type="entry name" value="FYVE/PHD zinc finger"/>
    <property type="match status" value="1"/>
</dbReference>
<protein>
    <submittedName>
        <fullName evidence="2">Uncharacterized protein</fullName>
    </submittedName>
</protein>
<sequence length="363" mass="40158">MDADDSDTVKILPLSQTQHAARGAWNSSSGTHDSKGSSSMNQSKVSMSTARAKPKAAAPSMETRSLLRTERYESYRPSGYLGEQKSSTPPWYGDDLNDGRVAVADCHRTSSSPRSRDGLDGDLGTKSPPRGDRNDRYKGPARSKHEFISKSYDTEAMTMQNLSSLDARQRPSQVSILHEPRPPKHPERRKVRKVYKLHTPVQPEIRDERDNARTKIPQDEVTPMVVNGSNGLPEEVGKGGSAYTQGDQDVSLSVTLPQVPLISQDCGPEHEEENSMKFVEEESPIQPSPRLSFPKAHRKMINDRASRFSTEESASNSSTCGSRNKNLCRACRKPGSSVIPLVQCKACHKGYHNCCGNPEPRQR</sequence>
<dbReference type="GeneID" id="19189480"/>
<accession>W9X4K1</accession>
<reference evidence="2 3" key="1">
    <citation type="submission" date="2013-03" db="EMBL/GenBank/DDBJ databases">
        <title>The Genome Sequence of Cladophialophora psammophila CBS 110553.</title>
        <authorList>
            <consortium name="The Broad Institute Genomics Platform"/>
            <person name="Cuomo C."/>
            <person name="de Hoog S."/>
            <person name="Gorbushina A."/>
            <person name="Walker B."/>
            <person name="Young S.K."/>
            <person name="Zeng Q."/>
            <person name="Gargeya S."/>
            <person name="Fitzgerald M."/>
            <person name="Haas B."/>
            <person name="Abouelleil A."/>
            <person name="Allen A.W."/>
            <person name="Alvarado L."/>
            <person name="Arachchi H.M."/>
            <person name="Berlin A.M."/>
            <person name="Chapman S.B."/>
            <person name="Gainer-Dewar J."/>
            <person name="Goldberg J."/>
            <person name="Griggs A."/>
            <person name="Gujja S."/>
            <person name="Hansen M."/>
            <person name="Howarth C."/>
            <person name="Imamovic A."/>
            <person name="Ireland A."/>
            <person name="Larimer J."/>
            <person name="McCowan C."/>
            <person name="Murphy C."/>
            <person name="Pearson M."/>
            <person name="Poon T.W."/>
            <person name="Priest M."/>
            <person name="Roberts A."/>
            <person name="Saif S."/>
            <person name="Shea T."/>
            <person name="Sisk P."/>
            <person name="Sykes S."/>
            <person name="Wortman J."/>
            <person name="Nusbaum C."/>
            <person name="Birren B."/>
        </authorList>
    </citation>
    <scope>NUCLEOTIDE SEQUENCE [LARGE SCALE GENOMIC DNA]</scope>
    <source>
        <strain evidence="2 3">CBS 110553</strain>
    </source>
</reference>
<dbReference type="Proteomes" id="UP000019471">
    <property type="component" value="Unassembled WGS sequence"/>
</dbReference>
<evidence type="ECO:0000313" key="2">
    <source>
        <dbReference type="EMBL" id="EXJ72255.1"/>
    </source>
</evidence>
<dbReference type="EMBL" id="AMGX01000006">
    <property type="protein sequence ID" value="EXJ72255.1"/>
    <property type="molecule type" value="Genomic_DNA"/>
</dbReference>
<keyword evidence="3" id="KW-1185">Reference proteome</keyword>
<name>W9X4K1_9EURO</name>
<feature type="compositionally biased region" description="Basic and acidic residues" evidence="1">
    <location>
        <begin position="65"/>
        <end position="74"/>
    </location>
</feature>
<gene>
    <name evidence="2" type="ORF">A1O5_04759</name>
</gene>
<organism evidence="2 3">
    <name type="scientific">Cladophialophora psammophila CBS 110553</name>
    <dbReference type="NCBI Taxonomy" id="1182543"/>
    <lineage>
        <taxon>Eukaryota</taxon>
        <taxon>Fungi</taxon>
        <taxon>Dikarya</taxon>
        <taxon>Ascomycota</taxon>
        <taxon>Pezizomycotina</taxon>
        <taxon>Eurotiomycetes</taxon>
        <taxon>Chaetothyriomycetidae</taxon>
        <taxon>Chaetothyriales</taxon>
        <taxon>Herpotrichiellaceae</taxon>
        <taxon>Cladophialophora</taxon>
    </lineage>
</organism>
<dbReference type="OrthoDB" id="4161771at2759"/>
<feature type="compositionally biased region" description="Basic and acidic residues" evidence="1">
    <location>
        <begin position="267"/>
        <end position="280"/>
    </location>
</feature>
<proteinExistence type="predicted"/>
<dbReference type="RefSeq" id="XP_007743553.1">
    <property type="nucleotide sequence ID" value="XM_007745363.1"/>
</dbReference>
<feature type="region of interest" description="Disordered" evidence="1">
    <location>
        <begin position="1"/>
        <end position="242"/>
    </location>
</feature>
<feature type="compositionally biased region" description="Polar residues" evidence="1">
    <location>
        <begin position="157"/>
        <end position="175"/>
    </location>
</feature>
<feature type="region of interest" description="Disordered" evidence="1">
    <location>
        <begin position="264"/>
        <end position="295"/>
    </location>
</feature>
<dbReference type="HOGENOM" id="CLU_762915_0_0_1"/>
<feature type="compositionally biased region" description="Basic and acidic residues" evidence="1">
    <location>
        <begin position="129"/>
        <end position="148"/>
    </location>
</feature>
<feature type="compositionally biased region" description="Low complexity" evidence="1">
    <location>
        <begin position="27"/>
        <end position="48"/>
    </location>
</feature>
<dbReference type="InterPro" id="IPR011011">
    <property type="entry name" value="Znf_FYVE_PHD"/>
</dbReference>
<evidence type="ECO:0000313" key="3">
    <source>
        <dbReference type="Proteomes" id="UP000019471"/>
    </source>
</evidence>
<feature type="compositionally biased region" description="Basic and acidic residues" evidence="1">
    <location>
        <begin position="204"/>
        <end position="218"/>
    </location>
</feature>
<feature type="compositionally biased region" description="Basic residues" evidence="1">
    <location>
        <begin position="186"/>
        <end position="196"/>
    </location>
</feature>
<comment type="caution">
    <text evidence="2">The sequence shown here is derived from an EMBL/GenBank/DDBJ whole genome shotgun (WGS) entry which is preliminary data.</text>
</comment>
<dbReference type="AlphaFoldDB" id="W9X4K1"/>
<dbReference type="STRING" id="1182543.W9X4K1"/>